<keyword evidence="2" id="KW-1185">Reference proteome</keyword>
<name>A0A9Q7AKT6_9BACT</name>
<dbReference type="KEGG" id="aram:KAR29_05615"/>
<dbReference type="AlphaFoldDB" id="A0A9Q7AKT6"/>
<sequence>MRLSGHDGNPVSVDMLMMEDIVLDRLNAAAWWAPKGRAGESEDFVWAKALILIGGESLDRNALRRRAETENELSGLLEKAFSEADEIKDETEKGPMR</sequence>
<organism evidence="1 2">
    <name type="scientific">Aminithiophilus ramosus</name>
    <dbReference type="NCBI Taxonomy" id="3029084"/>
    <lineage>
        <taxon>Bacteria</taxon>
        <taxon>Thermotogati</taxon>
        <taxon>Synergistota</taxon>
        <taxon>Synergistia</taxon>
        <taxon>Synergistales</taxon>
        <taxon>Aminithiophilaceae</taxon>
        <taxon>Aminithiophilus</taxon>
    </lineage>
</organism>
<dbReference type="EMBL" id="CP072943">
    <property type="protein sequence ID" value="QTX33350.1"/>
    <property type="molecule type" value="Genomic_DNA"/>
</dbReference>
<dbReference type="RefSeq" id="WP_274374637.1">
    <property type="nucleotide sequence ID" value="NZ_CP072943.1"/>
</dbReference>
<accession>A0A9Q7AKT6</accession>
<evidence type="ECO:0000313" key="1">
    <source>
        <dbReference type="EMBL" id="QTX33350.1"/>
    </source>
</evidence>
<gene>
    <name evidence="1" type="ORF">KAR29_05615</name>
</gene>
<proteinExistence type="predicted"/>
<reference evidence="2" key="1">
    <citation type="submission" date="2021-04" db="EMBL/GenBank/DDBJ databases">
        <title>A novel Synergistetes isolate from a pyrite-forming mixed culture.</title>
        <authorList>
            <person name="Bunk B."/>
            <person name="Sproer C."/>
            <person name="Spring S."/>
            <person name="Pester M."/>
        </authorList>
    </citation>
    <scope>NUCLEOTIDE SEQUENCE [LARGE SCALE GENOMIC DNA]</scope>
    <source>
        <strain evidence="2">J.5.4.2-T.3.5.2</strain>
    </source>
</reference>
<protein>
    <submittedName>
        <fullName evidence="1">Uncharacterized protein</fullName>
    </submittedName>
</protein>
<evidence type="ECO:0000313" key="2">
    <source>
        <dbReference type="Proteomes" id="UP000671879"/>
    </source>
</evidence>
<dbReference type="Proteomes" id="UP000671879">
    <property type="component" value="Chromosome"/>
</dbReference>